<evidence type="ECO:0000313" key="1">
    <source>
        <dbReference type="EMBL" id="MFD2590999.1"/>
    </source>
</evidence>
<reference evidence="2" key="1">
    <citation type="journal article" date="2019" name="Int. J. Syst. Evol. Microbiol.">
        <title>The Global Catalogue of Microorganisms (GCM) 10K type strain sequencing project: providing services to taxonomists for standard genome sequencing and annotation.</title>
        <authorList>
            <consortium name="The Broad Institute Genomics Platform"/>
            <consortium name="The Broad Institute Genome Sequencing Center for Infectious Disease"/>
            <person name="Wu L."/>
            <person name="Ma J."/>
        </authorList>
    </citation>
    <scope>NUCLEOTIDE SEQUENCE [LARGE SCALE GENOMIC DNA]</scope>
    <source>
        <strain evidence="2">KCTC 42423</strain>
    </source>
</reference>
<evidence type="ECO:0000313" key="2">
    <source>
        <dbReference type="Proteomes" id="UP001597459"/>
    </source>
</evidence>
<dbReference type="RefSeq" id="WP_378253166.1">
    <property type="nucleotide sequence ID" value="NZ_JBHSJV010000001.1"/>
</dbReference>
<dbReference type="Proteomes" id="UP001597459">
    <property type="component" value="Unassembled WGS sequence"/>
</dbReference>
<proteinExistence type="predicted"/>
<organism evidence="1 2">
    <name type="scientific">Aquimarina hainanensis</name>
    <dbReference type="NCBI Taxonomy" id="1578017"/>
    <lineage>
        <taxon>Bacteria</taxon>
        <taxon>Pseudomonadati</taxon>
        <taxon>Bacteroidota</taxon>
        <taxon>Flavobacteriia</taxon>
        <taxon>Flavobacteriales</taxon>
        <taxon>Flavobacteriaceae</taxon>
        <taxon>Aquimarina</taxon>
    </lineage>
</organism>
<gene>
    <name evidence="1" type="ORF">ACFSTE_09165</name>
</gene>
<dbReference type="EMBL" id="JBHULX010000013">
    <property type="protein sequence ID" value="MFD2590999.1"/>
    <property type="molecule type" value="Genomic_DNA"/>
</dbReference>
<accession>A0ABW5N7W4</accession>
<sequence>MKTSYVIIGFVSIALLQLTMSARIIWKQERVLVTGTAYKFKTAPIDPVDPFRGNYITLRFDENTFFIKNHKYKRGDKVRLSLKQDSEGFAMVTAIGKEDQPVTHDYIWATVSYVTEDFIRYDIPFNRFYMEEGKAKEAEIAYRDTHRLCPLEKVYALVYVREETAVLKDVYIKDIPIKEYVLQERASRIK</sequence>
<comment type="caution">
    <text evidence="1">The sequence shown here is derived from an EMBL/GenBank/DDBJ whole genome shotgun (WGS) entry which is preliminary data.</text>
</comment>
<name>A0ABW5N7W4_9FLAO</name>
<dbReference type="Pfam" id="PF14345">
    <property type="entry name" value="GDYXXLXY"/>
    <property type="match status" value="1"/>
</dbReference>
<dbReference type="InterPro" id="IPR025833">
    <property type="entry name" value="GDYXXLXY"/>
</dbReference>
<protein>
    <submittedName>
        <fullName evidence="1">GDYXXLXY domain-containing protein</fullName>
    </submittedName>
</protein>
<keyword evidence="2" id="KW-1185">Reference proteome</keyword>